<protein>
    <submittedName>
        <fullName evidence="9">Carbohydrate ABC transporter permease</fullName>
    </submittedName>
</protein>
<dbReference type="PROSITE" id="PS50928">
    <property type="entry name" value="ABC_TM1"/>
    <property type="match status" value="1"/>
</dbReference>
<evidence type="ECO:0000256" key="1">
    <source>
        <dbReference type="ARBA" id="ARBA00004651"/>
    </source>
</evidence>
<evidence type="ECO:0000313" key="9">
    <source>
        <dbReference type="EMBL" id="MDW5595044.1"/>
    </source>
</evidence>
<dbReference type="PANTHER" id="PTHR43744">
    <property type="entry name" value="ABC TRANSPORTER PERMEASE PROTEIN MG189-RELATED-RELATED"/>
    <property type="match status" value="1"/>
</dbReference>
<evidence type="ECO:0000256" key="4">
    <source>
        <dbReference type="ARBA" id="ARBA00022692"/>
    </source>
</evidence>
<keyword evidence="2 7" id="KW-0813">Transport</keyword>
<dbReference type="InterPro" id="IPR035906">
    <property type="entry name" value="MetI-like_sf"/>
</dbReference>
<accession>A0ABU4HP57</accession>
<organism evidence="9 10">
    <name type="scientific">Conexibacter stalactiti</name>
    <dbReference type="NCBI Taxonomy" id="1940611"/>
    <lineage>
        <taxon>Bacteria</taxon>
        <taxon>Bacillati</taxon>
        <taxon>Actinomycetota</taxon>
        <taxon>Thermoleophilia</taxon>
        <taxon>Solirubrobacterales</taxon>
        <taxon>Conexibacteraceae</taxon>
        <taxon>Conexibacter</taxon>
    </lineage>
</organism>
<feature type="transmembrane region" description="Helical" evidence="7">
    <location>
        <begin position="12"/>
        <end position="31"/>
    </location>
</feature>
<feature type="transmembrane region" description="Helical" evidence="7">
    <location>
        <begin position="108"/>
        <end position="130"/>
    </location>
</feature>
<dbReference type="CDD" id="cd06261">
    <property type="entry name" value="TM_PBP2"/>
    <property type="match status" value="1"/>
</dbReference>
<feature type="transmembrane region" description="Helical" evidence="7">
    <location>
        <begin position="246"/>
        <end position="264"/>
    </location>
</feature>
<proteinExistence type="inferred from homology"/>
<evidence type="ECO:0000259" key="8">
    <source>
        <dbReference type="PROSITE" id="PS50928"/>
    </source>
</evidence>
<evidence type="ECO:0000256" key="3">
    <source>
        <dbReference type="ARBA" id="ARBA00022475"/>
    </source>
</evidence>
<comment type="similarity">
    <text evidence="7">Belongs to the binding-protein-dependent transport system permease family.</text>
</comment>
<dbReference type="PANTHER" id="PTHR43744:SF3">
    <property type="entry name" value="LACTOSE TRANSPORT SYSTEM PERMEASE PROTEIN LACG"/>
    <property type="match status" value="1"/>
</dbReference>
<evidence type="ECO:0000256" key="5">
    <source>
        <dbReference type="ARBA" id="ARBA00022989"/>
    </source>
</evidence>
<dbReference type="RefSeq" id="WP_318597378.1">
    <property type="nucleotide sequence ID" value="NZ_JAWSTH010000026.1"/>
</dbReference>
<name>A0ABU4HP57_9ACTN</name>
<reference evidence="10" key="1">
    <citation type="submission" date="2023-07" db="EMBL/GenBank/DDBJ databases">
        <title>Conexibacter stalactiti sp. nov., isolated from stalactites in a lava cave and emended description of the genus Conexibacter.</title>
        <authorList>
            <person name="Lee S.D."/>
        </authorList>
    </citation>
    <scope>NUCLEOTIDE SEQUENCE [LARGE SCALE GENOMIC DNA]</scope>
    <source>
        <strain evidence="10">KCTC 39840</strain>
    </source>
</reference>
<dbReference type="EMBL" id="JAWSTH010000026">
    <property type="protein sequence ID" value="MDW5595044.1"/>
    <property type="molecule type" value="Genomic_DNA"/>
</dbReference>
<keyword evidence="6 7" id="KW-0472">Membrane</keyword>
<evidence type="ECO:0000256" key="7">
    <source>
        <dbReference type="RuleBase" id="RU363032"/>
    </source>
</evidence>
<sequence>MSARLRSIRPLRALVGALLALYLAVSVYPFLWMLGGGFKSRQDVLGTASPLPADPTLDGVRAVWDQLDFLTLLLNSTLITVVSIALILIVFPLAAYAFAVLEFPLRNALFLLFVGALLVPAVTVLLPIVILDRNLGLIDTKWGVILPLVNGAGPLAILILRAYFASIPRELRDAARMEGYGELAVFARVYFPLARPALITVAVLNCVGIWNEYVLPSVTLNERDSFTLPLGLQNLLSQNVVHWNEVLAAATIIVVPIIVLYAVLQRYVNAGLTGAVKG</sequence>
<feature type="domain" description="ABC transmembrane type-1" evidence="8">
    <location>
        <begin position="73"/>
        <end position="264"/>
    </location>
</feature>
<dbReference type="Gene3D" id="1.10.3720.10">
    <property type="entry name" value="MetI-like"/>
    <property type="match status" value="1"/>
</dbReference>
<comment type="caution">
    <text evidence="9">The sequence shown here is derived from an EMBL/GenBank/DDBJ whole genome shotgun (WGS) entry which is preliminary data.</text>
</comment>
<comment type="subcellular location">
    <subcellularLocation>
        <location evidence="1 7">Cell membrane</location>
        <topology evidence="1 7">Multi-pass membrane protein</topology>
    </subcellularLocation>
</comment>
<dbReference type="Pfam" id="PF00528">
    <property type="entry name" value="BPD_transp_1"/>
    <property type="match status" value="1"/>
</dbReference>
<evidence type="ECO:0000256" key="6">
    <source>
        <dbReference type="ARBA" id="ARBA00023136"/>
    </source>
</evidence>
<gene>
    <name evidence="9" type="ORF">R7226_11885</name>
</gene>
<keyword evidence="3" id="KW-1003">Cell membrane</keyword>
<evidence type="ECO:0000313" key="10">
    <source>
        <dbReference type="Proteomes" id="UP001284601"/>
    </source>
</evidence>
<feature type="transmembrane region" description="Helical" evidence="7">
    <location>
        <begin position="78"/>
        <end position="101"/>
    </location>
</feature>
<dbReference type="InterPro" id="IPR000515">
    <property type="entry name" value="MetI-like"/>
</dbReference>
<evidence type="ECO:0000256" key="2">
    <source>
        <dbReference type="ARBA" id="ARBA00022448"/>
    </source>
</evidence>
<keyword evidence="10" id="KW-1185">Reference proteome</keyword>
<feature type="transmembrane region" description="Helical" evidence="7">
    <location>
        <begin position="142"/>
        <end position="164"/>
    </location>
</feature>
<keyword evidence="5 7" id="KW-1133">Transmembrane helix</keyword>
<keyword evidence="4 7" id="KW-0812">Transmembrane</keyword>
<dbReference type="SUPFAM" id="SSF161098">
    <property type="entry name" value="MetI-like"/>
    <property type="match status" value="1"/>
</dbReference>
<dbReference type="Proteomes" id="UP001284601">
    <property type="component" value="Unassembled WGS sequence"/>
</dbReference>